<evidence type="ECO:0000256" key="4">
    <source>
        <dbReference type="ARBA" id="ARBA00023014"/>
    </source>
</evidence>
<dbReference type="AlphaFoldDB" id="A0A429GPR1"/>
<evidence type="ECO:0000313" key="7">
    <source>
        <dbReference type="EMBL" id="RZN62113.1"/>
    </source>
</evidence>
<organism evidence="6 8">
    <name type="scientific">Candidatus Methanodesulfokora washburnensis</name>
    <dbReference type="NCBI Taxonomy" id="2478471"/>
    <lineage>
        <taxon>Archaea</taxon>
        <taxon>Thermoproteota</taxon>
        <taxon>Candidatus Korarchaeia</taxon>
        <taxon>Candidatus Korarchaeia incertae sedis</taxon>
        <taxon>Candidatus Methanodesulfokora</taxon>
    </lineage>
</organism>
<dbReference type="PANTHER" id="PTHR43177:SF3">
    <property type="entry name" value="PROTEIN NRFC HOMOLOG"/>
    <property type="match status" value="1"/>
</dbReference>
<evidence type="ECO:0000313" key="6">
    <source>
        <dbReference type="EMBL" id="RSN75733.1"/>
    </source>
</evidence>
<dbReference type="CDD" id="cd04410">
    <property type="entry name" value="DMSOR_beta-like"/>
    <property type="match status" value="1"/>
</dbReference>
<dbReference type="Gene3D" id="3.30.70.20">
    <property type="match status" value="2"/>
</dbReference>
<reference evidence="6 8" key="1">
    <citation type="submission" date="2018-10" db="EMBL/GenBank/DDBJ databases">
        <title>Co-occurring genomic capacity for anaerobic methane metabolism and dissimilatory sulfite reduction discovered in the Korarchaeota.</title>
        <authorList>
            <person name="Mckay L.J."/>
            <person name="Dlakic M."/>
            <person name="Fields M.W."/>
            <person name="Delmont T.O."/>
            <person name="Eren A.M."/>
            <person name="Jay Z.J."/>
            <person name="Klingelsmith K.B."/>
            <person name="Rusch D.B."/>
            <person name="Inskeep W.P."/>
        </authorList>
    </citation>
    <scope>NUCLEOTIDE SEQUENCE [LARGE SCALE GENOMIC DNA]</scope>
    <source>
        <strain evidence="6 8">MDKW</strain>
    </source>
</reference>
<proteinExistence type="predicted"/>
<keyword evidence="3" id="KW-0408">Iron</keyword>
<keyword evidence="2" id="KW-0479">Metal-binding</keyword>
<dbReference type="InterPro" id="IPR050954">
    <property type="entry name" value="ET_IronSulfur_Cluster-Binding"/>
</dbReference>
<dbReference type="EMBL" id="RXII01000054">
    <property type="protein sequence ID" value="RZN62113.1"/>
    <property type="molecule type" value="Genomic_DNA"/>
</dbReference>
<name>A0A429GPR1_9CREN</name>
<dbReference type="EMBL" id="RCOS01000070">
    <property type="protein sequence ID" value="RSN75733.1"/>
    <property type="molecule type" value="Genomic_DNA"/>
</dbReference>
<evidence type="ECO:0000256" key="1">
    <source>
        <dbReference type="ARBA" id="ARBA00022485"/>
    </source>
</evidence>
<evidence type="ECO:0000313" key="9">
    <source>
        <dbReference type="Proteomes" id="UP000316217"/>
    </source>
</evidence>
<dbReference type="OrthoDB" id="2837at2157"/>
<feature type="domain" description="4Fe-4S ferredoxin-type" evidence="5">
    <location>
        <begin position="90"/>
        <end position="119"/>
    </location>
</feature>
<dbReference type="GO" id="GO:0051539">
    <property type="term" value="F:4 iron, 4 sulfur cluster binding"/>
    <property type="evidence" value="ECO:0007669"/>
    <property type="project" value="UniProtKB-KW"/>
</dbReference>
<reference evidence="7 9" key="2">
    <citation type="journal article" date="2019" name="Nat. Microbiol.">
        <title>Wide diversity of methane and short-chain alkane metabolisms in uncultured archaea.</title>
        <authorList>
            <person name="Borrel G."/>
            <person name="Adam P.S."/>
            <person name="McKay L.J."/>
            <person name="Chen L.X."/>
            <person name="Sierra-Garcia I.N."/>
            <person name="Sieber C.M."/>
            <person name="Letourneur Q."/>
            <person name="Ghozlane A."/>
            <person name="Andersen G.L."/>
            <person name="Li W.J."/>
            <person name="Hallam S.J."/>
            <person name="Muyzer G."/>
            <person name="de Oliveira V.M."/>
            <person name="Inskeep W.P."/>
            <person name="Banfield J.F."/>
            <person name="Gribaldo S."/>
        </authorList>
    </citation>
    <scope>NUCLEOTIDE SEQUENCE [LARGE SCALE GENOMIC DNA]</scope>
    <source>
        <strain evidence="7">NM4</strain>
    </source>
</reference>
<dbReference type="RefSeq" id="WP_125671068.1">
    <property type="nucleotide sequence ID" value="NZ_RCOS01000070.1"/>
</dbReference>
<protein>
    <submittedName>
        <fullName evidence="6">Ferredoxin</fullName>
    </submittedName>
</protein>
<feature type="domain" description="4Fe-4S ferredoxin-type" evidence="5">
    <location>
        <begin position="23"/>
        <end position="54"/>
    </location>
</feature>
<evidence type="ECO:0000256" key="2">
    <source>
        <dbReference type="ARBA" id="ARBA00022723"/>
    </source>
</evidence>
<dbReference type="Proteomes" id="UP000316217">
    <property type="component" value="Unassembled WGS sequence"/>
</dbReference>
<dbReference type="PROSITE" id="PS00198">
    <property type="entry name" value="4FE4S_FER_1"/>
    <property type="match status" value="1"/>
</dbReference>
<dbReference type="PANTHER" id="PTHR43177">
    <property type="entry name" value="PROTEIN NRFC"/>
    <property type="match status" value="1"/>
</dbReference>
<dbReference type="InterPro" id="IPR017896">
    <property type="entry name" value="4Fe4S_Fe-S-bd"/>
</dbReference>
<sequence length="158" mass="17574">MKQDEMCEFLLVDPEKCGKLGKLLKMIDYTKCIDCETCERVCSFVHDGKSLVKSRKTKIGIERPVSCFHCSDAPCMKICKKDAIIRGEDGVIYIDYSKCNKCLDCVYACPFRVFKLGIGPEGAPAKCDLCKPLRDEGLMPACLAMCPSKAITVISQKI</sequence>
<evidence type="ECO:0000259" key="5">
    <source>
        <dbReference type="PROSITE" id="PS51379"/>
    </source>
</evidence>
<gene>
    <name evidence="6" type="ORF">D6D85_05730</name>
    <name evidence="7" type="ORF">EF810_03565</name>
</gene>
<comment type="caution">
    <text evidence="6">The sequence shown here is derived from an EMBL/GenBank/DDBJ whole genome shotgun (WGS) entry which is preliminary data.</text>
</comment>
<dbReference type="Pfam" id="PF13247">
    <property type="entry name" value="Fer4_11"/>
    <property type="match status" value="1"/>
</dbReference>
<dbReference type="GO" id="GO:0046872">
    <property type="term" value="F:metal ion binding"/>
    <property type="evidence" value="ECO:0007669"/>
    <property type="project" value="UniProtKB-KW"/>
</dbReference>
<accession>A0A429GPR1</accession>
<dbReference type="Proteomes" id="UP000277582">
    <property type="component" value="Unassembled WGS sequence"/>
</dbReference>
<dbReference type="SUPFAM" id="SSF54862">
    <property type="entry name" value="4Fe-4S ferredoxins"/>
    <property type="match status" value="1"/>
</dbReference>
<keyword evidence="8" id="KW-1185">Reference proteome</keyword>
<dbReference type="InterPro" id="IPR017900">
    <property type="entry name" value="4Fe4S_Fe_S_CS"/>
</dbReference>
<keyword evidence="4" id="KW-0411">Iron-sulfur</keyword>
<dbReference type="PROSITE" id="PS51379">
    <property type="entry name" value="4FE4S_FER_2"/>
    <property type="match status" value="2"/>
</dbReference>
<keyword evidence="1" id="KW-0004">4Fe-4S</keyword>
<evidence type="ECO:0000313" key="8">
    <source>
        <dbReference type="Proteomes" id="UP000277582"/>
    </source>
</evidence>
<evidence type="ECO:0000256" key="3">
    <source>
        <dbReference type="ARBA" id="ARBA00023004"/>
    </source>
</evidence>
<dbReference type="GO" id="GO:0016491">
    <property type="term" value="F:oxidoreductase activity"/>
    <property type="evidence" value="ECO:0007669"/>
    <property type="project" value="UniProtKB-ARBA"/>
</dbReference>